<dbReference type="PROSITE" id="PS51379">
    <property type="entry name" value="4FE4S_FER_2"/>
    <property type="match status" value="1"/>
</dbReference>
<protein>
    <submittedName>
        <fullName evidence="2">Ferredoxin</fullName>
    </submittedName>
</protein>
<gene>
    <name evidence="2" type="ORF">ENP70_13945</name>
</gene>
<evidence type="ECO:0000313" key="2">
    <source>
        <dbReference type="EMBL" id="HEB44758.1"/>
    </source>
</evidence>
<sequence length="234" mass="24968">MSGPSSVVAGLDARFAEQGLSCRGLVQFGVADEAPMLTDGTPAAAVVLIGVAGATMWPHFERWRMAQADHGGADPLDRWSKMVIDHVADEVGAEARYPSEAPYQPFQLWAMRAEGLKPLPLAILIHPRFGLWHSYRGALLFRTWDEAQKGRAVTALHPCEACVAKPCLTACPVGAISLDGFDVAGCRAHLASPEGQGGCMVSGCAARNACPIGVGYRYPDSQLRFHMQALTLPG</sequence>
<organism evidence="2">
    <name type="scientific">Agrobacterium albertimagni</name>
    <dbReference type="NCBI Taxonomy" id="147266"/>
    <lineage>
        <taxon>Bacteria</taxon>
        <taxon>Pseudomonadati</taxon>
        <taxon>Pseudomonadota</taxon>
        <taxon>Alphaproteobacteria</taxon>
        <taxon>Hyphomicrobiales</taxon>
        <taxon>Rhizobiaceae</taxon>
        <taxon>Rhizobium/Agrobacterium group</taxon>
        <taxon>Agrobacterium</taxon>
    </lineage>
</organism>
<proteinExistence type="predicted"/>
<reference evidence="2" key="1">
    <citation type="journal article" date="2020" name="mSystems">
        <title>Genome- and Community-Level Interaction Insights into Carbon Utilization and Element Cycling Functions of Hydrothermarchaeota in Hydrothermal Sediment.</title>
        <authorList>
            <person name="Zhou Z."/>
            <person name="Liu Y."/>
            <person name="Xu W."/>
            <person name="Pan J."/>
            <person name="Luo Z.H."/>
            <person name="Li M."/>
        </authorList>
    </citation>
    <scope>NUCLEOTIDE SEQUENCE [LARGE SCALE GENOMIC DNA]</scope>
    <source>
        <strain evidence="2">SpSt-243</strain>
    </source>
</reference>
<feature type="domain" description="4Fe-4S ferredoxin-type" evidence="1">
    <location>
        <begin position="150"/>
        <end position="181"/>
    </location>
</feature>
<accession>A0A7C1SJA3</accession>
<dbReference type="EMBL" id="DSKI01000719">
    <property type="protein sequence ID" value="HEB44758.1"/>
    <property type="molecule type" value="Genomic_DNA"/>
</dbReference>
<evidence type="ECO:0000259" key="1">
    <source>
        <dbReference type="PROSITE" id="PS51379"/>
    </source>
</evidence>
<dbReference type="AlphaFoldDB" id="A0A7C1SJA3"/>
<name>A0A7C1SJA3_9HYPH</name>
<dbReference type="InterPro" id="IPR017896">
    <property type="entry name" value="4Fe4S_Fe-S-bd"/>
</dbReference>
<comment type="caution">
    <text evidence="2">The sequence shown here is derived from an EMBL/GenBank/DDBJ whole genome shotgun (WGS) entry which is preliminary data.</text>
</comment>